<dbReference type="AlphaFoldDB" id="A0A2J0PS93"/>
<keyword evidence="1" id="KW-0732">Signal</keyword>
<dbReference type="PROSITE" id="PS51257">
    <property type="entry name" value="PROKAR_LIPOPROTEIN"/>
    <property type="match status" value="1"/>
</dbReference>
<dbReference type="Proteomes" id="UP000229974">
    <property type="component" value="Unassembled WGS sequence"/>
</dbReference>
<reference evidence="2 3" key="1">
    <citation type="journal article" date="2017" name="J. Antimicrob. Chemother.">
        <title>Characterization of the population structure, drug resistance mechanisms and plasmids of the community-associated Enterobacter cloacae complex in China.</title>
        <authorList>
            <person name="Zhou K."/>
            <person name="Yu W."/>
            <person name="Cao X."/>
            <person name="Shen P."/>
            <person name="Lu H."/>
            <person name="Luo Q."/>
            <person name="Rossen J.W.A."/>
            <person name="Xiao Y."/>
        </authorList>
    </citation>
    <scope>NUCLEOTIDE SEQUENCE [LARGE SCALE GENOMIC DNA]</scope>
    <source>
        <strain evidence="2 3">ECC904</strain>
    </source>
</reference>
<protein>
    <recommendedName>
        <fullName evidence="4">Lipoprotein</fullName>
    </recommendedName>
</protein>
<evidence type="ECO:0000256" key="1">
    <source>
        <dbReference type="SAM" id="SignalP"/>
    </source>
</evidence>
<dbReference type="RefSeq" id="WP_100160662.1">
    <property type="nucleotide sequence ID" value="NZ_NEEW01000023.1"/>
</dbReference>
<organism evidence="2 3">
    <name type="scientific">Enterobacter hormaechei</name>
    <dbReference type="NCBI Taxonomy" id="158836"/>
    <lineage>
        <taxon>Bacteria</taxon>
        <taxon>Pseudomonadati</taxon>
        <taxon>Pseudomonadota</taxon>
        <taxon>Gammaproteobacteria</taxon>
        <taxon>Enterobacterales</taxon>
        <taxon>Enterobacteriaceae</taxon>
        <taxon>Enterobacter</taxon>
        <taxon>Enterobacter cloacae complex</taxon>
    </lineage>
</organism>
<feature type="chain" id="PRO_5014443014" description="Lipoprotein" evidence="1">
    <location>
        <begin position="21"/>
        <end position="208"/>
    </location>
</feature>
<feature type="signal peptide" evidence="1">
    <location>
        <begin position="1"/>
        <end position="20"/>
    </location>
</feature>
<evidence type="ECO:0000313" key="2">
    <source>
        <dbReference type="EMBL" id="PJD77761.1"/>
    </source>
</evidence>
<accession>A0A2J0PS93</accession>
<sequence length="208" mass="22712">MKTHTLGVLCSLLALYGCNGATTSNQAHHRNEIGQYQKNETAYIPVRASIYELSTPVTPELKELLEQPGAKISLRPVSASLGDELTELVAKGDVRLLYDMSGVTTNNKALLFSVSNYSAQQHATTGEKKKENVVDALSLVITPALSADSALMQMTVELSRTTGSSKNEYSRYAINFRQLLRLKGGQKLSVALPLNDETNRLIIISQKT</sequence>
<gene>
    <name evidence="2" type="ORF">B9Q30_26045</name>
</gene>
<dbReference type="EMBL" id="NEEW01000023">
    <property type="protein sequence ID" value="PJD77761.1"/>
    <property type="molecule type" value="Genomic_DNA"/>
</dbReference>
<comment type="caution">
    <text evidence="2">The sequence shown here is derived from an EMBL/GenBank/DDBJ whole genome shotgun (WGS) entry which is preliminary data.</text>
</comment>
<dbReference type="OrthoDB" id="9871739at2"/>
<name>A0A2J0PS93_9ENTR</name>
<evidence type="ECO:0000313" key="3">
    <source>
        <dbReference type="Proteomes" id="UP000229974"/>
    </source>
</evidence>
<proteinExistence type="predicted"/>
<evidence type="ECO:0008006" key="4">
    <source>
        <dbReference type="Google" id="ProtNLM"/>
    </source>
</evidence>